<evidence type="ECO:0000313" key="2">
    <source>
        <dbReference type="Proteomes" id="UP000008138"/>
    </source>
</evidence>
<dbReference type="STRING" id="999630.TUZN_0571"/>
<evidence type="ECO:0000313" key="1">
    <source>
        <dbReference type="EMBL" id="AEA12065.1"/>
    </source>
</evidence>
<gene>
    <name evidence="1" type="ordered locus">TUZN_0571</name>
</gene>
<reference key="2">
    <citation type="submission" date="2011-03" db="EMBL/GenBank/DDBJ databases">
        <title>Complete genome sequence of the thermoacidophilic crenarchaeon Thermoproteus uzoniensis 768-20.</title>
        <authorList>
            <person name="Mardanov A.V."/>
            <person name="Gumerov V.M."/>
            <person name="Beletsky A.V."/>
            <person name="Prokofeva M.I."/>
            <person name="Bonch-Osmolovskaya E.A."/>
            <person name="Ravin N.V."/>
            <person name="Skryabin K.G."/>
        </authorList>
    </citation>
    <scope>NUCLEOTIDE SEQUENCE</scope>
    <source>
        <strain>768-20</strain>
    </source>
</reference>
<sequence>MITIYRDERGENAARVIDLGELRVVSMDVFVEGVEVAGDFSVLEIAGRYKIYIKAREAPEGKVEFVVYDNGARKQLISIRYIGRLSQDDIIQYLQNLKNNIVKDKIL</sequence>
<dbReference type="Proteomes" id="UP000008138">
    <property type="component" value="Chromosome"/>
</dbReference>
<dbReference type="OrthoDB" id="27175at2157"/>
<dbReference type="RefSeq" id="WP_013679401.1">
    <property type="nucleotide sequence ID" value="NC_015315.1"/>
</dbReference>
<organism evidence="1 2">
    <name type="scientific">Thermoproteus uzoniensis (strain 768-20)</name>
    <dbReference type="NCBI Taxonomy" id="999630"/>
    <lineage>
        <taxon>Archaea</taxon>
        <taxon>Thermoproteota</taxon>
        <taxon>Thermoprotei</taxon>
        <taxon>Thermoproteales</taxon>
        <taxon>Thermoproteaceae</taxon>
        <taxon>Thermoproteus</taxon>
    </lineage>
</organism>
<name>F2L3T1_THEU7</name>
<dbReference type="KEGG" id="tuz:TUZN_0571"/>
<dbReference type="eggNOG" id="arCOG05480">
    <property type="taxonomic scope" value="Archaea"/>
</dbReference>
<keyword evidence="2" id="KW-1185">Reference proteome</keyword>
<dbReference type="EMBL" id="CP002590">
    <property type="protein sequence ID" value="AEA12065.1"/>
    <property type="molecule type" value="Genomic_DNA"/>
</dbReference>
<dbReference type="GeneID" id="10360114"/>
<dbReference type="HOGENOM" id="CLU_172289_0_0_2"/>
<protein>
    <submittedName>
        <fullName evidence="1">Uncharacterized protein</fullName>
    </submittedName>
</protein>
<reference evidence="1 2" key="1">
    <citation type="journal article" date="2011" name="J. Bacteriol.">
        <title>Complete genome sequence of the thermoacidophilic crenarchaeon Thermoproteus uzoniensis 768-20.</title>
        <authorList>
            <person name="Mardanov A.V."/>
            <person name="Gumerov V.M."/>
            <person name="Beletsky A.V."/>
            <person name="Prokofeva M.I."/>
            <person name="Bonch-Osmolovskaya E.A."/>
            <person name="Ravin N.V."/>
            <person name="Skryabin K.G."/>
        </authorList>
    </citation>
    <scope>NUCLEOTIDE SEQUENCE [LARGE SCALE GENOMIC DNA]</scope>
    <source>
        <strain evidence="1 2">768-20</strain>
    </source>
</reference>
<accession>F2L3T1</accession>
<proteinExistence type="predicted"/>
<dbReference type="AlphaFoldDB" id="F2L3T1"/>